<feature type="compositionally biased region" description="Acidic residues" evidence="6">
    <location>
        <begin position="425"/>
        <end position="445"/>
    </location>
</feature>
<dbReference type="Proteomes" id="UP000654370">
    <property type="component" value="Unassembled WGS sequence"/>
</dbReference>
<evidence type="ECO:0000259" key="7">
    <source>
        <dbReference type="Pfam" id="PF15511"/>
    </source>
</evidence>
<dbReference type="AlphaFoldDB" id="A0A8H7UD62"/>
<feature type="region of interest" description="Disordered" evidence="6">
    <location>
        <begin position="321"/>
        <end position="467"/>
    </location>
</feature>
<dbReference type="CDD" id="cd22920">
    <property type="entry name" value="HFD_CENP-T"/>
    <property type="match status" value="1"/>
</dbReference>
<keyword evidence="5" id="KW-0539">Nucleus</keyword>
<keyword evidence="4" id="KW-0158">Chromosome</keyword>
<dbReference type="InterPro" id="IPR028255">
    <property type="entry name" value="CENP-T"/>
</dbReference>
<dbReference type="GO" id="GO:0003677">
    <property type="term" value="F:DNA binding"/>
    <property type="evidence" value="ECO:0007669"/>
    <property type="project" value="InterPro"/>
</dbReference>
<dbReference type="GO" id="GO:0000776">
    <property type="term" value="C:kinetochore"/>
    <property type="evidence" value="ECO:0007669"/>
    <property type="project" value="InterPro"/>
</dbReference>
<feature type="compositionally biased region" description="Polar residues" evidence="6">
    <location>
        <begin position="362"/>
        <end position="374"/>
    </location>
</feature>
<dbReference type="GO" id="GO:0005634">
    <property type="term" value="C:nucleus"/>
    <property type="evidence" value="ECO:0007669"/>
    <property type="project" value="UniProtKB-SubCell"/>
</dbReference>
<feature type="region of interest" description="Disordered" evidence="6">
    <location>
        <begin position="145"/>
        <end position="219"/>
    </location>
</feature>
<evidence type="ECO:0000256" key="3">
    <source>
        <dbReference type="ARBA" id="ARBA00010137"/>
    </source>
</evidence>
<feature type="compositionally biased region" description="Basic and acidic residues" evidence="6">
    <location>
        <begin position="446"/>
        <end position="465"/>
    </location>
</feature>
<protein>
    <recommendedName>
        <fullName evidence="7">CENP-T/Histone H4 histone fold domain-containing protein</fullName>
    </recommendedName>
</protein>
<accession>A0A8H7UD62</accession>
<dbReference type="GO" id="GO:0007059">
    <property type="term" value="P:chromosome segregation"/>
    <property type="evidence" value="ECO:0007669"/>
    <property type="project" value="TreeGrafter"/>
</dbReference>
<feature type="region of interest" description="Disordered" evidence="6">
    <location>
        <begin position="95"/>
        <end position="131"/>
    </location>
</feature>
<dbReference type="InterPro" id="IPR035425">
    <property type="entry name" value="CENP-T/H4_C"/>
</dbReference>
<dbReference type="EMBL" id="JAEPQZ010000005">
    <property type="protein sequence ID" value="KAG2181266.1"/>
    <property type="molecule type" value="Genomic_DNA"/>
</dbReference>
<dbReference type="GO" id="GO:0046982">
    <property type="term" value="F:protein heterodimerization activity"/>
    <property type="evidence" value="ECO:0007669"/>
    <property type="project" value="InterPro"/>
</dbReference>
<proteinExistence type="inferred from homology"/>
<feature type="compositionally biased region" description="Polar residues" evidence="6">
    <location>
        <begin position="335"/>
        <end position="346"/>
    </location>
</feature>
<dbReference type="Gene3D" id="1.10.20.10">
    <property type="entry name" value="Histone, subunit A"/>
    <property type="match status" value="1"/>
</dbReference>
<feature type="region of interest" description="Disordered" evidence="6">
    <location>
        <begin position="1"/>
        <end position="83"/>
    </location>
</feature>
<dbReference type="OrthoDB" id="10071681at2759"/>
<feature type="domain" description="CENP-T/Histone H4 histone fold" evidence="7">
    <location>
        <begin position="546"/>
        <end position="640"/>
    </location>
</feature>
<dbReference type="GO" id="GO:0000278">
    <property type="term" value="P:mitotic cell cycle"/>
    <property type="evidence" value="ECO:0007669"/>
    <property type="project" value="TreeGrafter"/>
</dbReference>
<evidence type="ECO:0000256" key="5">
    <source>
        <dbReference type="ARBA" id="ARBA00023242"/>
    </source>
</evidence>
<dbReference type="PANTHER" id="PTHR46904:SF1">
    <property type="entry name" value="CENTROMERE PROTEIN T"/>
    <property type="match status" value="1"/>
</dbReference>
<feature type="compositionally biased region" description="Polar residues" evidence="6">
    <location>
        <begin position="61"/>
        <end position="76"/>
    </location>
</feature>
<comment type="similarity">
    <text evidence="3">Belongs to the CENP-T/CNN1 family.</text>
</comment>
<evidence type="ECO:0000256" key="2">
    <source>
        <dbReference type="ARBA" id="ARBA00004286"/>
    </source>
</evidence>
<reference evidence="8" key="1">
    <citation type="submission" date="2020-12" db="EMBL/GenBank/DDBJ databases">
        <title>Metabolic potential, ecology and presence of endohyphal bacteria is reflected in genomic diversity of Mucoromycotina.</title>
        <authorList>
            <person name="Muszewska A."/>
            <person name="Okrasinska A."/>
            <person name="Steczkiewicz K."/>
            <person name="Drgas O."/>
            <person name="Orlowska M."/>
            <person name="Perlinska-Lenart U."/>
            <person name="Aleksandrzak-Piekarczyk T."/>
            <person name="Szatraj K."/>
            <person name="Zielenkiewicz U."/>
            <person name="Pilsyk S."/>
            <person name="Malc E."/>
            <person name="Mieczkowski P."/>
            <person name="Kruszewska J.S."/>
            <person name="Biernat P."/>
            <person name="Pawlowska J."/>
        </authorList>
    </citation>
    <scope>NUCLEOTIDE SEQUENCE</scope>
    <source>
        <strain evidence="8">WA0000067209</strain>
    </source>
</reference>
<feature type="compositionally biased region" description="Polar residues" evidence="6">
    <location>
        <begin position="28"/>
        <end position="40"/>
    </location>
</feature>
<gene>
    <name evidence="8" type="ORF">INT43_008849</name>
</gene>
<dbReference type="GO" id="GO:0051382">
    <property type="term" value="P:kinetochore assembly"/>
    <property type="evidence" value="ECO:0007669"/>
    <property type="project" value="InterPro"/>
</dbReference>
<evidence type="ECO:0000313" key="9">
    <source>
        <dbReference type="Proteomes" id="UP000654370"/>
    </source>
</evidence>
<name>A0A8H7UD62_MORIS</name>
<evidence type="ECO:0000256" key="6">
    <source>
        <dbReference type="SAM" id="MobiDB-lite"/>
    </source>
</evidence>
<sequence>MEDDELGSSPPRTPPPRSPSIPQTPSSASPVNRTPSRINIPTSSPSTRKRRKSAVQHETIRTITQEFRTPSSSTPMKSARRRTIALNPSELVRVLSDSGRSSEAFDRRRTSFLRTPSKGKAVASQHTQESPSELLQTLAKMIAPGATPKQSPRQSPRQSLSRQDILPSHIRAPRTPRQSLTNRKLSGFLPGTPRRSSFRNTAFAGQSSRARGVRGDADTTPARVNKLAEIHTPSDILRLLTRMPDFQGQSSIPRDVQHDLGFEDIPGESLANIPSSPHGRESILPDMSLDEIYEQFQLLDEDDQAFIRDSLEFGFRHNRSRRGVLSSDDPEQQRRMTYNSDTTFGTSMWEDEDDDMGEPQIPAQSDVLSSSKRQSGLREEHVYEEDEIDLTVKQTQTQKTSVMNQDHDTNFAAETQSPELSMEREDIELEESPAPELEPGDEEDQHIEKQENQDMTDHGPTEQKQTRLSQMGFTPMEALQNRLSDAQISQSSRRRLEPQSPIQPPARPPVQVTLAQLAARNNAFESDVLRREIKAPAQKISEAGVVIPSLPKVLIRDLFQSFSKSKVSREALDSVIEASHQFFAQATEDLSVYANHAGRTMIQENDVQCLMRRQRILSEKVTLEALAHKLLPRELWDEICVSALANNELHPGRPPAL</sequence>
<feature type="region of interest" description="Disordered" evidence="6">
    <location>
        <begin position="485"/>
        <end position="508"/>
    </location>
</feature>
<dbReference type="Pfam" id="PF15511">
    <property type="entry name" value="CENP-T_C"/>
    <property type="match status" value="1"/>
</dbReference>
<dbReference type="SUPFAM" id="SSF47113">
    <property type="entry name" value="Histone-fold"/>
    <property type="match status" value="1"/>
</dbReference>
<dbReference type="PANTHER" id="PTHR46904">
    <property type="entry name" value="CENTROMERE PROTEIN T"/>
    <property type="match status" value="1"/>
</dbReference>
<organism evidence="8 9">
    <name type="scientific">Mortierella isabellina</name>
    <name type="common">Filamentous fungus</name>
    <name type="synonym">Umbelopsis isabellina</name>
    <dbReference type="NCBI Taxonomy" id="91625"/>
    <lineage>
        <taxon>Eukaryota</taxon>
        <taxon>Fungi</taxon>
        <taxon>Fungi incertae sedis</taxon>
        <taxon>Mucoromycota</taxon>
        <taxon>Mucoromycotina</taxon>
        <taxon>Umbelopsidomycetes</taxon>
        <taxon>Umbelopsidales</taxon>
        <taxon>Umbelopsidaceae</taxon>
        <taxon>Umbelopsis</taxon>
    </lineage>
</organism>
<comment type="caution">
    <text evidence="8">The sequence shown here is derived from an EMBL/GenBank/DDBJ whole genome shotgun (WGS) entry which is preliminary data.</text>
</comment>
<evidence type="ECO:0000256" key="1">
    <source>
        <dbReference type="ARBA" id="ARBA00004123"/>
    </source>
</evidence>
<feature type="compositionally biased region" description="Polar residues" evidence="6">
    <location>
        <begin position="194"/>
        <end position="209"/>
    </location>
</feature>
<comment type="subcellular location">
    <subcellularLocation>
        <location evidence="2">Chromosome</location>
    </subcellularLocation>
    <subcellularLocation>
        <location evidence="1">Nucleus</location>
    </subcellularLocation>
</comment>
<keyword evidence="9" id="KW-1185">Reference proteome</keyword>
<evidence type="ECO:0000313" key="8">
    <source>
        <dbReference type="EMBL" id="KAG2181266.1"/>
    </source>
</evidence>
<evidence type="ECO:0000256" key="4">
    <source>
        <dbReference type="ARBA" id="ARBA00022454"/>
    </source>
</evidence>
<feature type="compositionally biased region" description="Low complexity" evidence="6">
    <location>
        <begin position="148"/>
        <end position="163"/>
    </location>
</feature>
<dbReference type="InterPro" id="IPR009072">
    <property type="entry name" value="Histone-fold"/>
</dbReference>